<dbReference type="Gene3D" id="2.120.10.80">
    <property type="entry name" value="Kelch-type beta propeller"/>
    <property type="match status" value="1"/>
</dbReference>
<dbReference type="InterPro" id="IPR015915">
    <property type="entry name" value="Kelch-typ_b-propeller"/>
</dbReference>
<dbReference type="EMBL" id="KV417546">
    <property type="protein sequence ID" value="KZP21610.1"/>
    <property type="molecule type" value="Genomic_DNA"/>
</dbReference>
<organism evidence="1 2">
    <name type="scientific">Athelia psychrophila</name>
    <dbReference type="NCBI Taxonomy" id="1759441"/>
    <lineage>
        <taxon>Eukaryota</taxon>
        <taxon>Fungi</taxon>
        <taxon>Dikarya</taxon>
        <taxon>Basidiomycota</taxon>
        <taxon>Agaricomycotina</taxon>
        <taxon>Agaricomycetes</taxon>
        <taxon>Agaricomycetidae</taxon>
        <taxon>Atheliales</taxon>
        <taxon>Atheliaceae</taxon>
        <taxon>Athelia</taxon>
    </lineage>
</organism>
<protein>
    <recommendedName>
        <fullName evidence="3">Galactose oxidase</fullName>
    </recommendedName>
</protein>
<accession>A0A166K7F3</accession>
<dbReference type="AlphaFoldDB" id="A0A166K7F3"/>
<dbReference type="SUPFAM" id="SSF117281">
    <property type="entry name" value="Kelch motif"/>
    <property type="match status" value="1"/>
</dbReference>
<evidence type="ECO:0008006" key="3">
    <source>
        <dbReference type="Google" id="ProtNLM"/>
    </source>
</evidence>
<reference evidence="1 2" key="1">
    <citation type="journal article" date="2016" name="Mol. Biol. Evol.">
        <title>Comparative Genomics of Early-Diverging Mushroom-Forming Fungi Provides Insights into the Origins of Lignocellulose Decay Capabilities.</title>
        <authorList>
            <person name="Nagy L.G."/>
            <person name="Riley R."/>
            <person name="Tritt A."/>
            <person name="Adam C."/>
            <person name="Daum C."/>
            <person name="Floudas D."/>
            <person name="Sun H."/>
            <person name="Yadav J.S."/>
            <person name="Pangilinan J."/>
            <person name="Larsson K.H."/>
            <person name="Matsuura K."/>
            <person name="Barry K."/>
            <person name="Labutti K."/>
            <person name="Kuo R."/>
            <person name="Ohm R.A."/>
            <person name="Bhattacharya S.S."/>
            <person name="Shirouzu T."/>
            <person name="Yoshinaga Y."/>
            <person name="Martin F.M."/>
            <person name="Grigoriev I.V."/>
            <person name="Hibbett D.S."/>
        </authorList>
    </citation>
    <scope>NUCLEOTIDE SEQUENCE [LARGE SCALE GENOMIC DNA]</scope>
    <source>
        <strain evidence="1 2">CBS 109695</strain>
    </source>
</reference>
<dbReference type="Proteomes" id="UP000076532">
    <property type="component" value="Unassembled WGS sequence"/>
</dbReference>
<gene>
    <name evidence="1" type="ORF">FIBSPDRAFT_1044132</name>
</gene>
<evidence type="ECO:0000313" key="1">
    <source>
        <dbReference type="EMBL" id="KZP21610.1"/>
    </source>
</evidence>
<sequence length="254" mass="28219">MANPSAIDRAQIGRAQYTADRDAKTRGTANPSVMDKPFWTYMIESGDVAWTARRAFGTCDETKVYDNAAPVWCFDRFEQTYTALPDGRIVHIGGEHEDSYDPDFAIYNDVVVQSHRAPSPGGGAGGAPRPTYTIYGYPVEVFPPTDFHSATYYSDGDGECIFVIGGLGYAGQASRSTTEVYRLHLRDFSMEKMETSGHRKPTIGLCHHNADLCQIGGEAAIRVAWYGNDPAVLEDEHAVPREVFHLVIRDMRWI</sequence>
<evidence type="ECO:0000313" key="2">
    <source>
        <dbReference type="Proteomes" id="UP000076532"/>
    </source>
</evidence>
<proteinExistence type="predicted"/>
<name>A0A166K7F3_9AGAM</name>
<dbReference type="OrthoDB" id="432528at2759"/>
<keyword evidence="2" id="KW-1185">Reference proteome</keyword>